<keyword evidence="4" id="KW-1185">Reference proteome</keyword>
<feature type="compositionally biased region" description="Basic and acidic residues" evidence="1">
    <location>
        <begin position="93"/>
        <end position="111"/>
    </location>
</feature>
<reference evidence="3 4" key="1">
    <citation type="submission" date="2008-07" db="EMBL/GenBank/DDBJ databases">
        <authorList>
            <person name="El-Sayed N."/>
            <person name="Caler E."/>
            <person name="Inman J."/>
            <person name="Amedeo P."/>
            <person name="Hass B."/>
            <person name="Wortman J."/>
        </authorList>
    </citation>
    <scope>NUCLEOTIDE SEQUENCE [LARGE SCALE GENOMIC DNA]</scope>
    <source>
        <strain evidence="4">ATCC 50983 / TXsc</strain>
    </source>
</reference>
<feature type="region of interest" description="Disordered" evidence="1">
    <location>
        <begin position="38"/>
        <end position="111"/>
    </location>
</feature>
<evidence type="ECO:0000256" key="1">
    <source>
        <dbReference type="SAM" id="MobiDB-lite"/>
    </source>
</evidence>
<dbReference type="InParanoid" id="C5L5V4"/>
<sequence>MYYGSHYDYYYLLLAGICVVGAIMCLALMPYFNRVDREAKKRQAEEDAELAVAKSKSDDEEEKTDDVKEDILDATDDDESIDSATSQSCGSSRDGHMVSDDAKSNGRDHRQ</sequence>
<keyword evidence="2" id="KW-0472">Membrane</keyword>
<evidence type="ECO:0000313" key="3">
    <source>
        <dbReference type="EMBL" id="EER07889.1"/>
    </source>
</evidence>
<feature type="compositionally biased region" description="Acidic residues" evidence="1">
    <location>
        <begin position="72"/>
        <end position="81"/>
    </location>
</feature>
<dbReference type="EMBL" id="GG679558">
    <property type="protein sequence ID" value="EER07889.1"/>
    <property type="molecule type" value="Genomic_DNA"/>
</dbReference>
<name>C5L5V4_PERM5</name>
<dbReference type="RefSeq" id="XP_002776073.1">
    <property type="nucleotide sequence ID" value="XM_002776027.1"/>
</dbReference>
<protein>
    <submittedName>
        <fullName evidence="3">Uncharacterized protein</fullName>
    </submittedName>
</protein>
<dbReference type="GeneID" id="9043339"/>
<dbReference type="Proteomes" id="UP000007800">
    <property type="component" value="Unassembled WGS sequence"/>
</dbReference>
<feature type="compositionally biased region" description="Polar residues" evidence="1">
    <location>
        <begin position="82"/>
        <end position="91"/>
    </location>
</feature>
<organism evidence="4">
    <name type="scientific">Perkinsus marinus (strain ATCC 50983 / TXsc)</name>
    <dbReference type="NCBI Taxonomy" id="423536"/>
    <lineage>
        <taxon>Eukaryota</taxon>
        <taxon>Sar</taxon>
        <taxon>Alveolata</taxon>
        <taxon>Perkinsozoa</taxon>
        <taxon>Perkinsea</taxon>
        <taxon>Perkinsida</taxon>
        <taxon>Perkinsidae</taxon>
        <taxon>Perkinsus</taxon>
    </lineage>
</organism>
<keyword evidence="2" id="KW-0812">Transmembrane</keyword>
<gene>
    <name evidence="3" type="ORF">Pmar_PMAR018417</name>
</gene>
<keyword evidence="2" id="KW-1133">Transmembrane helix</keyword>
<feature type="transmembrane region" description="Helical" evidence="2">
    <location>
        <begin position="12"/>
        <end position="32"/>
    </location>
</feature>
<evidence type="ECO:0000256" key="2">
    <source>
        <dbReference type="SAM" id="Phobius"/>
    </source>
</evidence>
<evidence type="ECO:0000313" key="4">
    <source>
        <dbReference type="Proteomes" id="UP000007800"/>
    </source>
</evidence>
<proteinExistence type="predicted"/>
<dbReference type="AlphaFoldDB" id="C5L5V4"/>
<accession>C5L5V4</accession>